<accession>A0A245ZCY7</accession>
<feature type="coiled-coil region" evidence="1">
    <location>
        <begin position="12"/>
        <end position="46"/>
    </location>
</feature>
<feature type="domain" description="GapR-like DNA-binding" evidence="2">
    <location>
        <begin position="15"/>
        <end position="86"/>
    </location>
</feature>
<evidence type="ECO:0000313" key="3">
    <source>
        <dbReference type="EMBL" id="OWK27553.1"/>
    </source>
</evidence>
<dbReference type="RefSeq" id="WP_245829585.1">
    <property type="nucleotide sequence ID" value="NZ_NBBI01000013.1"/>
</dbReference>
<keyword evidence="1" id="KW-0175">Coiled coil</keyword>
<dbReference type="Pfam" id="PF10073">
    <property type="entry name" value="GapR_DNA-bd"/>
    <property type="match status" value="1"/>
</dbReference>
<gene>
    <name evidence="3" type="ORF">SPDO_32360</name>
</gene>
<proteinExistence type="predicted"/>
<dbReference type="GO" id="GO:0003677">
    <property type="term" value="F:DNA binding"/>
    <property type="evidence" value="ECO:0007669"/>
    <property type="project" value="InterPro"/>
</dbReference>
<dbReference type="EMBL" id="NBBI01000013">
    <property type="protein sequence ID" value="OWK27553.1"/>
    <property type="molecule type" value="Genomic_DNA"/>
</dbReference>
<evidence type="ECO:0000259" key="2">
    <source>
        <dbReference type="Pfam" id="PF10073"/>
    </source>
</evidence>
<organism evidence="3 4">
    <name type="scientific">Sphingomonas dokdonensis</name>
    <dbReference type="NCBI Taxonomy" id="344880"/>
    <lineage>
        <taxon>Bacteria</taxon>
        <taxon>Pseudomonadati</taxon>
        <taxon>Pseudomonadota</taxon>
        <taxon>Alphaproteobacteria</taxon>
        <taxon>Sphingomonadales</taxon>
        <taxon>Sphingomonadaceae</taxon>
        <taxon>Sphingomonas</taxon>
    </lineage>
</organism>
<evidence type="ECO:0000313" key="4">
    <source>
        <dbReference type="Proteomes" id="UP000197290"/>
    </source>
</evidence>
<reference evidence="3 4" key="1">
    <citation type="submission" date="2017-03" db="EMBL/GenBank/DDBJ databases">
        <title>Genome sequence of Sphingomonas dokdonensis DSM 21029.</title>
        <authorList>
            <person name="Poehlein A."/>
            <person name="Wuebbeler J.H."/>
            <person name="Steinbuechel A."/>
            <person name="Daniel R."/>
        </authorList>
    </citation>
    <scope>NUCLEOTIDE SEQUENCE [LARGE SCALE GENOMIC DNA]</scope>
    <source>
        <strain evidence="3 4">DSM 21029</strain>
    </source>
</reference>
<sequence>MAEERGEGMGGGQVAAEELRLLIERAERLEEERKGITDDIKDVFAEAKSRGYDPKAIKKIMSIRKMKKEEFQELELILETYMQALGML</sequence>
<dbReference type="InterPro" id="IPR046367">
    <property type="entry name" value="GapR-like_DNA-bd"/>
</dbReference>
<dbReference type="Proteomes" id="UP000197290">
    <property type="component" value="Unassembled WGS sequence"/>
</dbReference>
<protein>
    <recommendedName>
        <fullName evidence="2">GapR-like DNA-binding domain-containing protein</fullName>
    </recommendedName>
</protein>
<name>A0A245ZCY7_9SPHN</name>
<comment type="caution">
    <text evidence="3">The sequence shown here is derived from an EMBL/GenBank/DDBJ whole genome shotgun (WGS) entry which is preliminary data.</text>
</comment>
<dbReference type="NCBIfam" id="NF010247">
    <property type="entry name" value="PRK13694.1"/>
    <property type="match status" value="1"/>
</dbReference>
<keyword evidence="4" id="KW-1185">Reference proteome</keyword>
<evidence type="ECO:0000256" key="1">
    <source>
        <dbReference type="SAM" id="Coils"/>
    </source>
</evidence>
<dbReference type="AlphaFoldDB" id="A0A245ZCY7"/>